<keyword evidence="2" id="KW-1185">Reference proteome</keyword>
<protein>
    <submittedName>
        <fullName evidence="1">Uncharacterized protein</fullName>
    </submittedName>
</protein>
<evidence type="ECO:0000313" key="1">
    <source>
        <dbReference type="EMBL" id="KAK1143184.1"/>
    </source>
</evidence>
<organism evidence="1 2">
    <name type="scientific">Aspergillus melleus</name>
    <dbReference type="NCBI Taxonomy" id="138277"/>
    <lineage>
        <taxon>Eukaryota</taxon>
        <taxon>Fungi</taxon>
        <taxon>Dikarya</taxon>
        <taxon>Ascomycota</taxon>
        <taxon>Pezizomycotina</taxon>
        <taxon>Eurotiomycetes</taxon>
        <taxon>Eurotiomycetidae</taxon>
        <taxon>Eurotiales</taxon>
        <taxon>Aspergillaceae</taxon>
        <taxon>Aspergillus</taxon>
        <taxon>Aspergillus subgen. Circumdati</taxon>
    </lineage>
</organism>
<name>A0ACC3AYY6_9EURO</name>
<gene>
    <name evidence="1" type="ORF">N8T08_006882</name>
</gene>
<comment type="caution">
    <text evidence="1">The sequence shown here is derived from an EMBL/GenBank/DDBJ whole genome shotgun (WGS) entry which is preliminary data.</text>
</comment>
<accession>A0ACC3AYY6</accession>
<dbReference type="EMBL" id="JAOPJF010000042">
    <property type="protein sequence ID" value="KAK1143184.1"/>
    <property type="molecule type" value="Genomic_DNA"/>
</dbReference>
<proteinExistence type="predicted"/>
<evidence type="ECO:0000313" key="2">
    <source>
        <dbReference type="Proteomes" id="UP001177260"/>
    </source>
</evidence>
<sequence length="512" mass="56065">MGDSSAVKAIESKESVSHIEDGLQARHNEGHMTLAYMFTHHKTLIFWSFYWAMCAVGWGFDAQINGAMIAVESFRRDFGYVLDSEAILPADWQSAFNVASSIGQFFGGFFCSWLAERIGRKSSLVVGLCLCTGGTFGEVFAGVRVAFLVSKLILGVGLGFFLTLGPLMCSEITPVILRGPATAGINLGICIGQLLSNSVVKGFSYRTDRWAYAGPFAIQLFFTCFLLAGLPFAPESPWYLIRKGRMDQARKGLEKLWGKGTDADMMFSGIEHSIEESSHQANTRYTDCFKGTNFLRTCISCGGFVCQHLVGIIFVLGYSTYFFELAGLESSHSFDLGVGVTACGVFGNFLSWFILNSFGRRRMFVSGMATLTALLLLIGIMDVVPSDAAKWVQAACTVIYAFFYFMTIGAISFVLLGEVSTPQLRARTTALATAVQAVFGIFTNVVIPYMVNPDEANMKGKVGFVFGGCAAVATAVSWIYVPELKGRTFEEIDIMFARRVPPRRMGSYEILS</sequence>
<reference evidence="1 2" key="1">
    <citation type="journal article" date="2023" name="ACS Omega">
        <title>Identification of the Neoaspergillic Acid Biosynthesis Gene Cluster by Establishing an In Vitro CRISPR-Ribonucleoprotein Genetic System in Aspergillus melleus.</title>
        <authorList>
            <person name="Yuan B."/>
            <person name="Grau M.F."/>
            <person name="Murata R.M."/>
            <person name="Torok T."/>
            <person name="Venkateswaran K."/>
            <person name="Stajich J.E."/>
            <person name="Wang C.C.C."/>
        </authorList>
    </citation>
    <scope>NUCLEOTIDE SEQUENCE [LARGE SCALE GENOMIC DNA]</scope>
    <source>
        <strain evidence="1 2">IMV 1140</strain>
    </source>
</reference>
<dbReference type="Proteomes" id="UP001177260">
    <property type="component" value="Unassembled WGS sequence"/>
</dbReference>